<dbReference type="EMBL" id="JARQZJ010000073">
    <property type="protein sequence ID" value="KAK9882218.1"/>
    <property type="molecule type" value="Genomic_DNA"/>
</dbReference>
<protein>
    <recommendedName>
        <fullName evidence="9">Cilia- and flagella-associated protein 43</fullName>
    </recommendedName>
</protein>
<keyword evidence="3" id="KW-0853">WD repeat</keyword>
<evidence type="ECO:0000313" key="11">
    <source>
        <dbReference type="EMBL" id="KAK9882218.1"/>
    </source>
</evidence>
<feature type="coiled-coil region" evidence="10">
    <location>
        <begin position="680"/>
        <end position="714"/>
    </location>
</feature>
<keyword evidence="5 10" id="KW-0175">Coiled coil</keyword>
<comment type="similarity">
    <text evidence="8">Belongs to the CFAP43 family.</text>
</comment>
<dbReference type="GO" id="GO:0005930">
    <property type="term" value="C:axoneme"/>
    <property type="evidence" value="ECO:0007669"/>
    <property type="project" value="UniProtKB-SubCell"/>
</dbReference>
<dbReference type="PANTHER" id="PTHR14885">
    <property type="entry name" value="CILIA- AND FLAGELLA-ASSOCIATED PROTEIN 43-RELATED"/>
    <property type="match status" value="1"/>
</dbReference>
<feature type="coiled-coil region" evidence="10">
    <location>
        <begin position="1289"/>
        <end position="1323"/>
    </location>
</feature>
<evidence type="ECO:0000256" key="6">
    <source>
        <dbReference type="ARBA" id="ARBA00023212"/>
    </source>
</evidence>
<comment type="subcellular location">
    <subcellularLocation>
        <location evidence="1">Cytoplasm</location>
        <location evidence="1">Cytoskeleton</location>
        <location evidence="1">Cilium axoneme</location>
    </subcellularLocation>
</comment>
<accession>A0AAW1UHT2</accession>
<keyword evidence="7" id="KW-0966">Cell projection</keyword>
<sequence length="1570" mass="182495">MDAISNPTEWCLIGRLQTMQLMGKEVLFYGLGCHLYFINMATNENSIYRANNSQCGDGIRFYCGHKSLNFFAFAENCGNPSIFVMNYPSFDTIAVLEGGSKEGYVGLGFSETSLLISLGTLPYFTITVWNWRKGEKLGSSRSHIYRQNQEIRCNSINPVRVAQLGNKTLKLHIWDVLMCGRKCIMTHHRVKLPQEKPAPFITTHWSNDGVLYVLDNDGCVHIVNGDYVIEKIISFSKPGSITPAFTFWRGELAISGPPMLLRFYKRTGPSWSLYNSFKPPEPIYKLKSNKTDMLVGLTDRAHLVKIDPDNKKYDFIKSNESEFHNICLVYPVGQYVCVLSQANMVSVIEISTGEVVSRYDIMGTALTMAGNPEFPYIGIGYINGILELVSIYDPLNPTTMVNFTLTTNQISSVYFSEFGRVLVAADVAFGEFFILEGIPGGTIKIIATVSTRFQVVDYMLVPSTNCYRLFVIPITSNEFIIGKKIIRYCIMDKDRIDIKEYMFPNPNKFYCRILSTSKINRDRVFYVMPFNAKVIEEVETRRGDSSIRILNRFETGHQVRKNGLYIDKHHAVTWGYDGFVIARTADFKETVGIVLPHHRRNGGVKKALIDPTGKYIVSLGYDNIVACSNLIDREENHEMREELMKLLNSSRYALLFQRKTTGFDPGAEFREYTWLELDRMQKIEQERKLCEGEKASILAEFQEIREELRNLLNQNLEGPDNEKLDLVEFNLNTKYFDDMKEKNRVECKETEQHMKKYTAALNKVCDNIKKQCYDTMQVHQRKIVGISSGVNVQKYAILPPDGSKMEELSWVKEQMKLERFVNDDDTFRPWEPIEPTKRMEFLRRAPKVPVTLVGKNIEDLEEETELAVIDHETEIAMAGSTAQNFIEISEDKYSQLETQTYYQLKFLSAVTEDDTVRLREYFNKEFENLMQQKIREVGQIREKNDRLRHIVDEINYFSTEKIFISISDPVWNAYENVETMVSIEDTEVPIKPYISPSEQAILDAKAAEAERIRLLLLADDFKERALMAMMNGVLEVRWEDELKKNVPLPKCMIEKQPEEFNEEDLRAVKDYEEKVKFLNSERERYKYLLDQEYSKITTQVRESVKKFDMRINDLLLLYIKVNEAIIQEVLILCKERMKLLDRLAFGDKELELKKTMVGNEELIQGLQQLINSLAESLTDCRSQIEAVQNREKFLDKNLKKELSEFNQVVQEASVKILKRRPKMSYKNLSSHTMLQVLAKAVITKERSPLLTEECLEYLNMLDHMDEYTGVPPTVDEEAYAVICKHRRFRIEYEIKLKAAVADLAEAEASVAILQRRLLVKKDQNVKTMADLADIRTERLTRMKNSQMQIVLKQGYVEVPMHGNISDFKDAILVPRKEVEEINKLILEHGKIKLNTMRHTMTFHREIMKTEWIHKKHRMHIEDLREVINDITNLKVTKEMQTYLKGKEKVLPFEVELEVLKNSYQAIVDEKKHAVYKLRKQINALRENTKKLDFEITDVNVDVCEFKLDKDWELERMKKQLIDERVETLAKRSKMIRKIQENHQTILLLQTELELLRLKTYPTIKYKILTQ</sequence>
<evidence type="ECO:0000256" key="10">
    <source>
        <dbReference type="SAM" id="Coils"/>
    </source>
</evidence>
<dbReference type="InterPro" id="IPR036322">
    <property type="entry name" value="WD40_repeat_dom_sf"/>
</dbReference>
<feature type="coiled-coil region" evidence="10">
    <location>
        <begin position="1061"/>
        <end position="1088"/>
    </location>
</feature>
<dbReference type="PANTHER" id="PTHR14885:SF1">
    <property type="entry name" value="CILIA- AND FLAGELLA-ASSOCIATED PROTEIN 43"/>
    <property type="match status" value="1"/>
</dbReference>
<organism evidence="11 12">
    <name type="scientific">Henosepilachna vigintioctopunctata</name>
    <dbReference type="NCBI Taxonomy" id="420089"/>
    <lineage>
        <taxon>Eukaryota</taxon>
        <taxon>Metazoa</taxon>
        <taxon>Ecdysozoa</taxon>
        <taxon>Arthropoda</taxon>
        <taxon>Hexapoda</taxon>
        <taxon>Insecta</taxon>
        <taxon>Pterygota</taxon>
        <taxon>Neoptera</taxon>
        <taxon>Endopterygota</taxon>
        <taxon>Coleoptera</taxon>
        <taxon>Polyphaga</taxon>
        <taxon>Cucujiformia</taxon>
        <taxon>Coccinelloidea</taxon>
        <taxon>Coccinellidae</taxon>
        <taxon>Epilachninae</taxon>
        <taxon>Epilachnini</taxon>
        <taxon>Henosepilachna</taxon>
    </lineage>
</organism>
<dbReference type="InterPro" id="IPR015943">
    <property type="entry name" value="WD40/YVTN_repeat-like_dom_sf"/>
</dbReference>
<evidence type="ECO:0000256" key="8">
    <source>
        <dbReference type="ARBA" id="ARBA00023605"/>
    </source>
</evidence>
<keyword evidence="2" id="KW-0963">Cytoplasm</keyword>
<evidence type="ECO:0000256" key="7">
    <source>
        <dbReference type="ARBA" id="ARBA00023273"/>
    </source>
</evidence>
<dbReference type="Gene3D" id="2.130.10.10">
    <property type="entry name" value="YVTN repeat-like/Quinoprotein amine dehydrogenase"/>
    <property type="match status" value="2"/>
</dbReference>
<feature type="coiled-coil region" evidence="10">
    <location>
        <begin position="1170"/>
        <end position="1204"/>
    </location>
</feature>
<evidence type="ECO:0000256" key="3">
    <source>
        <dbReference type="ARBA" id="ARBA00022574"/>
    </source>
</evidence>
<evidence type="ECO:0000256" key="9">
    <source>
        <dbReference type="ARBA" id="ARBA00023662"/>
    </source>
</evidence>
<dbReference type="Pfam" id="PF25828">
    <property type="entry name" value="CC_Cfap43"/>
    <property type="match status" value="1"/>
</dbReference>
<keyword evidence="4" id="KW-0677">Repeat</keyword>
<keyword evidence="12" id="KW-1185">Reference proteome</keyword>
<proteinExistence type="inferred from homology"/>
<evidence type="ECO:0000256" key="5">
    <source>
        <dbReference type="ARBA" id="ARBA00023054"/>
    </source>
</evidence>
<evidence type="ECO:0000256" key="1">
    <source>
        <dbReference type="ARBA" id="ARBA00004430"/>
    </source>
</evidence>
<evidence type="ECO:0000313" key="12">
    <source>
        <dbReference type="Proteomes" id="UP001431783"/>
    </source>
</evidence>
<reference evidence="11 12" key="1">
    <citation type="submission" date="2023-03" db="EMBL/GenBank/DDBJ databases">
        <title>Genome insight into feeding habits of ladybird beetles.</title>
        <authorList>
            <person name="Li H.-S."/>
            <person name="Huang Y.-H."/>
            <person name="Pang H."/>
        </authorList>
    </citation>
    <scope>NUCLEOTIDE SEQUENCE [LARGE SCALE GENOMIC DNA]</scope>
    <source>
        <strain evidence="11">SYSU_2023b</strain>
        <tissue evidence="11">Whole body</tissue>
    </source>
</reference>
<comment type="caution">
    <text evidence="11">The sequence shown here is derived from an EMBL/GenBank/DDBJ whole genome shotgun (WGS) entry which is preliminary data.</text>
</comment>
<evidence type="ECO:0000256" key="2">
    <source>
        <dbReference type="ARBA" id="ARBA00022490"/>
    </source>
</evidence>
<evidence type="ECO:0000256" key="4">
    <source>
        <dbReference type="ARBA" id="ARBA00022737"/>
    </source>
</evidence>
<gene>
    <name evidence="11" type="ORF">WA026_019732</name>
</gene>
<dbReference type="SUPFAM" id="SSF50978">
    <property type="entry name" value="WD40 repeat-like"/>
    <property type="match status" value="1"/>
</dbReference>
<name>A0AAW1UHT2_9CUCU</name>
<dbReference type="GO" id="GO:0003341">
    <property type="term" value="P:cilium movement"/>
    <property type="evidence" value="ECO:0007669"/>
    <property type="project" value="UniProtKB-ARBA"/>
</dbReference>
<keyword evidence="6" id="KW-0206">Cytoskeleton</keyword>
<dbReference type="GO" id="GO:0060271">
    <property type="term" value="P:cilium assembly"/>
    <property type="evidence" value="ECO:0007669"/>
    <property type="project" value="TreeGrafter"/>
</dbReference>
<dbReference type="Proteomes" id="UP001431783">
    <property type="component" value="Unassembled WGS sequence"/>
</dbReference>